<keyword evidence="14" id="KW-0406">Ion transport</keyword>
<dbReference type="PROSITE" id="PS01047">
    <property type="entry name" value="HMA_1"/>
    <property type="match status" value="2"/>
</dbReference>
<comment type="subcellular location">
    <subcellularLocation>
        <location evidence="1">Cell membrane</location>
        <topology evidence="1">Multi-pass membrane protein</topology>
    </subcellularLocation>
</comment>
<keyword evidence="13 18" id="KW-1133">Transmembrane helix</keyword>
<dbReference type="GO" id="GO:0005524">
    <property type="term" value="F:ATP binding"/>
    <property type="evidence" value="ECO:0007669"/>
    <property type="project" value="UniProtKB-UniRule"/>
</dbReference>
<evidence type="ECO:0000256" key="13">
    <source>
        <dbReference type="ARBA" id="ARBA00022989"/>
    </source>
</evidence>
<evidence type="ECO:0000256" key="16">
    <source>
        <dbReference type="ARBA" id="ARBA00039103"/>
    </source>
</evidence>
<dbReference type="NCBIfam" id="TIGR01512">
    <property type="entry name" value="ATPase-IB2_Cd"/>
    <property type="match status" value="1"/>
</dbReference>
<dbReference type="Proteomes" id="UP000440978">
    <property type="component" value="Unassembled WGS sequence"/>
</dbReference>
<dbReference type="InterPro" id="IPR006121">
    <property type="entry name" value="HMA_dom"/>
</dbReference>
<gene>
    <name evidence="20" type="primary">cadA</name>
    <name evidence="20" type="ORF">GMB86_02030</name>
</gene>
<keyword evidence="9 18" id="KW-0547">Nucleotide-binding</keyword>
<feature type="transmembrane region" description="Helical" evidence="18">
    <location>
        <begin position="407"/>
        <end position="427"/>
    </location>
</feature>
<dbReference type="GO" id="GO:0005886">
    <property type="term" value="C:plasma membrane"/>
    <property type="evidence" value="ECO:0007669"/>
    <property type="project" value="UniProtKB-SubCell"/>
</dbReference>
<dbReference type="GO" id="GO:0046872">
    <property type="term" value="F:metal ion binding"/>
    <property type="evidence" value="ECO:0007669"/>
    <property type="project" value="UniProtKB-KW"/>
</dbReference>
<comment type="catalytic activity">
    <reaction evidence="17">
        <text>Cd(2+)(in) + ATP + H2O = Cd(2+)(out) + ADP + phosphate + H(+)</text>
        <dbReference type="Rhea" id="RHEA:12132"/>
        <dbReference type="ChEBI" id="CHEBI:15377"/>
        <dbReference type="ChEBI" id="CHEBI:15378"/>
        <dbReference type="ChEBI" id="CHEBI:30616"/>
        <dbReference type="ChEBI" id="CHEBI:43474"/>
        <dbReference type="ChEBI" id="CHEBI:48775"/>
        <dbReference type="ChEBI" id="CHEBI:456216"/>
        <dbReference type="EC" id="7.2.2.21"/>
    </reaction>
</comment>
<dbReference type="InterPro" id="IPR018303">
    <property type="entry name" value="ATPase_P-typ_P_site"/>
</dbReference>
<dbReference type="InterPro" id="IPR008250">
    <property type="entry name" value="ATPase_P-typ_transduc_dom_A_sf"/>
</dbReference>
<dbReference type="Pfam" id="PF00702">
    <property type="entry name" value="Hydrolase"/>
    <property type="match status" value="1"/>
</dbReference>
<keyword evidence="20" id="KW-0378">Hydrolase</keyword>
<evidence type="ECO:0000256" key="8">
    <source>
        <dbReference type="ARBA" id="ARBA00022723"/>
    </source>
</evidence>
<evidence type="ECO:0000256" key="1">
    <source>
        <dbReference type="ARBA" id="ARBA00004651"/>
    </source>
</evidence>
<dbReference type="InterPro" id="IPR036163">
    <property type="entry name" value="HMA_dom_sf"/>
</dbReference>
<feature type="transmembrane region" description="Helical" evidence="18">
    <location>
        <begin position="439"/>
        <end position="460"/>
    </location>
</feature>
<dbReference type="CDD" id="cd00371">
    <property type="entry name" value="HMA"/>
    <property type="match status" value="2"/>
</dbReference>
<evidence type="ECO:0000313" key="21">
    <source>
        <dbReference type="Proteomes" id="UP000440978"/>
    </source>
</evidence>
<evidence type="ECO:0000256" key="15">
    <source>
        <dbReference type="ARBA" id="ARBA00023136"/>
    </source>
</evidence>
<dbReference type="PROSITE" id="PS00154">
    <property type="entry name" value="ATPASE_E1_E2"/>
    <property type="match status" value="1"/>
</dbReference>
<dbReference type="SUPFAM" id="SSF56784">
    <property type="entry name" value="HAD-like"/>
    <property type="match status" value="1"/>
</dbReference>
<keyword evidence="7 18" id="KW-0812">Transmembrane</keyword>
<evidence type="ECO:0000256" key="4">
    <source>
        <dbReference type="ARBA" id="ARBA00022475"/>
    </source>
</evidence>
<evidence type="ECO:0000256" key="14">
    <source>
        <dbReference type="ARBA" id="ARBA00023065"/>
    </source>
</evidence>
<sequence>MDPIKTKINKELLLDGLDCAACAAKIEKGVSELNGISACSVNFMTKTLTMETEQGREDGIITEAKKLVKTLEPHIEVKEKQIGTKSGITPLSLNGLDCANCAAKIEKEVSLLSGIKSSTVDFVSKKLIIEPTGTMKTDDLVADIKKIVKRIEPEVNVTLETHNKVQDNEHNHDHENNKIKRLLIRLGVGGVLTAVAVFSNLPYIPELSLFLIAYFIVGGDIVYRAIRNMTRGQVFDENFLMAIATIGAFAVGQFPEGVAVMLFYQVGELFQGIAVNRSRKSISALMDIRPDYAHLKVGQETKKVSPEDVNVGDLIIIKPGEKVPLDGKVIEGNSMVDTSALTGESVPREIEVGSDVLSGFINKNGLLTIEVTKSYSESTVAKILDLVQNASSRKAPTENFITKFARYYTPVVVITAAVLAFIPPLILQGATFSDWFYRALVFLVISCPCALVVSIPLGFFGGIGGASKSGILVKGSNYLEALNDVKVVVFDKTGTLTKGIFEVTSINPSNSLTKEELLEYAAFAEVHSNHPIALSIRKAYGKEIDDNRIQDYNEISGHGIEVKVDGKEILAGNAKLMKKESISFELKDVVGTLVHVAIDGQYGGYIVISDEVKEDAAKAIQQLKALGIKKTVMLTGDAKTVGNAVGNELGLDEIHAELLPHQKVEEIEKLDREKSPKEKLIFVGDGINDTPVLARADVGIAMGGLGSDAAIEAADVVIMTDEPSKIATAIKIAKRTRGIVWQNILFALGVKTIFLLLGAFGIATMWEAVFSDVGVTLLAVLNAMRVLQTKNM</sequence>
<dbReference type="Gene3D" id="3.30.70.100">
    <property type="match status" value="2"/>
</dbReference>
<keyword evidence="5" id="KW-0104">Cadmium</keyword>
<feature type="transmembrane region" description="Helical" evidence="18">
    <location>
        <begin position="207"/>
        <end position="226"/>
    </location>
</feature>
<dbReference type="PRINTS" id="PR00119">
    <property type="entry name" value="CATATPASE"/>
</dbReference>
<keyword evidence="11" id="KW-0460">Magnesium</keyword>
<accession>A0A6N8CNV1</accession>
<evidence type="ECO:0000313" key="20">
    <source>
        <dbReference type="EMBL" id="MTT30793.1"/>
    </source>
</evidence>
<keyword evidence="4 18" id="KW-1003">Cell membrane</keyword>
<proteinExistence type="inferred from homology"/>
<dbReference type="SUPFAM" id="SSF55008">
    <property type="entry name" value="HMA, heavy metal-associated domain"/>
    <property type="match status" value="2"/>
</dbReference>
<dbReference type="InterPro" id="IPR001757">
    <property type="entry name" value="P_typ_ATPase"/>
</dbReference>
<evidence type="ECO:0000256" key="5">
    <source>
        <dbReference type="ARBA" id="ARBA00022539"/>
    </source>
</evidence>
<evidence type="ECO:0000259" key="19">
    <source>
        <dbReference type="PROSITE" id="PS50846"/>
    </source>
</evidence>
<evidence type="ECO:0000256" key="7">
    <source>
        <dbReference type="ARBA" id="ARBA00022692"/>
    </source>
</evidence>
<dbReference type="Pfam" id="PF00403">
    <property type="entry name" value="HMA"/>
    <property type="match status" value="2"/>
</dbReference>
<feature type="domain" description="HMA" evidence="19">
    <location>
        <begin position="8"/>
        <end position="76"/>
    </location>
</feature>
<dbReference type="FunFam" id="2.70.150.10:FF:000090">
    <property type="entry name" value="Cadmium-translocating P-type ATPase"/>
    <property type="match status" value="1"/>
</dbReference>
<dbReference type="NCBIfam" id="TIGR01494">
    <property type="entry name" value="ATPase_P-type"/>
    <property type="match status" value="1"/>
</dbReference>
<dbReference type="AlphaFoldDB" id="A0A6N8CNV1"/>
<comment type="similarity">
    <text evidence="2 18">Belongs to the cation transport ATPase (P-type) (TC 3.A.3) family. Type IB subfamily.</text>
</comment>
<dbReference type="Gene3D" id="3.40.1110.10">
    <property type="entry name" value="Calcium-transporting ATPase, cytoplasmic domain N"/>
    <property type="match status" value="1"/>
</dbReference>
<evidence type="ECO:0000256" key="9">
    <source>
        <dbReference type="ARBA" id="ARBA00022741"/>
    </source>
</evidence>
<keyword evidence="12" id="KW-1278">Translocase</keyword>
<dbReference type="InterPro" id="IPR023298">
    <property type="entry name" value="ATPase_P-typ_TM_dom_sf"/>
</dbReference>
<evidence type="ECO:0000256" key="17">
    <source>
        <dbReference type="ARBA" id="ARBA00049338"/>
    </source>
</evidence>
<dbReference type="InterPro" id="IPR036412">
    <property type="entry name" value="HAD-like_sf"/>
</dbReference>
<evidence type="ECO:0000256" key="6">
    <source>
        <dbReference type="ARBA" id="ARBA00022553"/>
    </source>
</evidence>
<name>A0A6N8CNV1_9BACI</name>
<dbReference type="EC" id="7.2.2.21" evidence="16"/>
<keyword evidence="8 18" id="KW-0479">Metal-binding</keyword>
<keyword evidence="15 18" id="KW-0472">Membrane</keyword>
<dbReference type="PANTHER" id="PTHR48085:SF5">
    <property type="entry name" value="CADMIUM_ZINC-TRANSPORTING ATPASE HMA4-RELATED"/>
    <property type="match status" value="1"/>
</dbReference>
<keyword evidence="10 18" id="KW-0067">ATP-binding</keyword>
<keyword evidence="3" id="KW-0813">Transport</keyword>
<evidence type="ECO:0000256" key="10">
    <source>
        <dbReference type="ARBA" id="ARBA00022840"/>
    </source>
</evidence>
<dbReference type="CDD" id="cd07548">
    <property type="entry name" value="P-type_ATPase-Cd_Zn_Co_like"/>
    <property type="match status" value="1"/>
</dbReference>
<dbReference type="InterPro" id="IPR027256">
    <property type="entry name" value="P-typ_ATPase_IB"/>
</dbReference>
<dbReference type="InterPro" id="IPR051014">
    <property type="entry name" value="Cation_Transport_ATPase_IB"/>
</dbReference>
<dbReference type="EMBL" id="WNHB01000002">
    <property type="protein sequence ID" value="MTT30793.1"/>
    <property type="molecule type" value="Genomic_DNA"/>
</dbReference>
<dbReference type="InterPro" id="IPR017969">
    <property type="entry name" value="Heavy-metal-associated_CS"/>
</dbReference>
<dbReference type="PROSITE" id="PS50846">
    <property type="entry name" value="HMA_2"/>
    <property type="match status" value="2"/>
</dbReference>
<dbReference type="RefSeq" id="WP_155216309.1">
    <property type="nucleotide sequence ID" value="NZ_WNHB01000002.1"/>
</dbReference>
<dbReference type="Gene3D" id="2.70.150.10">
    <property type="entry name" value="Calcium-transporting ATPase, cytoplasmic transduction domain A"/>
    <property type="match status" value="1"/>
</dbReference>
<dbReference type="FunFam" id="3.40.1110.10:FF:000066">
    <property type="entry name" value="Cadmium-translocating P-type ATPase"/>
    <property type="match status" value="1"/>
</dbReference>
<dbReference type="OrthoDB" id="9813266at2"/>
<reference evidence="20 21" key="1">
    <citation type="submission" date="2019-11" db="EMBL/GenBank/DDBJ databases">
        <title>Terrilactibacillus tamarindus sp. nov. BCM23-1 isolated from bark of Tamarindus indica.</title>
        <authorList>
            <person name="Kingkaew E."/>
            <person name="Tanasupawat S."/>
        </authorList>
    </citation>
    <scope>NUCLEOTIDE SEQUENCE [LARGE SCALE GENOMIC DNA]</scope>
    <source>
        <strain evidence="20 21">BCM23-1</strain>
    </source>
</reference>
<dbReference type="NCBIfam" id="TIGR01525">
    <property type="entry name" value="ATPase-IB_hvy"/>
    <property type="match status" value="1"/>
</dbReference>
<comment type="caution">
    <text evidence="20">The sequence shown here is derived from an EMBL/GenBank/DDBJ whole genome shotgun (WGS) entry which is preliminary data.</text>
</comment>
<organism evidence="20 21">
    <name type="scientific">Terrilactibacillus tamarindi</name>
    <dbReference type="NCBI Taxonomy" id="2599694"/>
    <lineage>
        <taxon>Bacteria</taxon>
        <taxon>Bacillati</taxon>
        <taxon>Bacillota</taxon>
        <taxon>Bacilli</taxon>
        <taxon>Bacillales</taxon>
        <taxon>Bacillaceae</taxon>
        <taxon>Terrilactibacillus</taxon>
    </lineage>
</organism>
<dbReference type="GO" id="GO:0016887">
    <property type="term" value="F:ATP hydrolysis activity"/>
    <property type="evidence" value="ECO:0007669"/>
    <property type="project" value="InterPro"/>
</dbReference>
<dbReference type="InterPro" id="IPR059000">
    <property type="entry name" value="ATPase_P-type_domA"/>
</dbReference>
<dbReference type="SUPFAM" id="SSF81653">
    <property type="entry name" value="Calcium ATPase, transduction domain A"/>
    <property type="match status" value="1"/>
</dbReference>
<evidence type="ECO:0000256" key="18">
    <source>
        <dbReference type="RuleBase" id="RU362081"/>
    </source>
</evidence>
<dbReference type="PRINTS" id="PR00941">
    <property type="entry name" value="CDATPASE"/>
</dbReference>
<evidence type="ECO:0000256" key="3">
    <source>
        <dbReference type="ARBA" id="ARBA00022448"/>
    </source>
</evidence>
<evidence type="ECO:0000256" key="11">
    <source>
        <dbReference type="ARBA" id="ARBA00022842"/>
    </source>
</evidence>
<keyword evidence="21" id="KW-1185">Reference proteome</keyword>
<feature type="transmembrane region" description="Helical" evidence="18">
    <location>
        <begin position="744"/>
        <end position="763"/>
    </location>
</feature>
<dbReference type="InterPro" id="IPR023214">
    <property type="entry name" value="HAD_sf"/>
</dbReference>
<dbReference type="Gene3D" id="3.40.50.1000">
    <property type="entry name" value="HAD superfamily/HAD-like"/>
    <property type="match status" value="1"/>
</dbReference>
<protein>
    <recommendedName>
        <fullName evidence="16">Cd(2+)-exporting ATPase</fullName>
        <ecNumber evidence="16">7.2.2.21</ecNumber>
    </recommendedName>
</protein>
<dbReference type="PANTHER" id="PTHR48085">
    <property type="entry name" value="CADMIUM/ZINC-TRANSPORTING ATPASE HMA2-RELATED"/>
    <property type="match status" value="1"/>
</dbReference>
<dbReference type="Pfam" id="PF00122">
    <property type="entry name" value="E1-E2_ATPase"/>
    <property type="match status" value="1"/>
</dbReference>
<dbReference type="SUPFAM" id="SSF81665">
    <property type="entry name" value="Calcium ATPase, transmembrane domain M"/>
    <property type="match status" value="1"/>
</dbReference>
<keyword evidence="6" id="KW-0597">Phosphoprotein</keyword>
<feature type="domain" description="HMA" evidence="19">
    <location>
        <begin position="87"/>
        <end position="156"/>
    </location>
</feature>
<evidence type="ECO:0000256" key="12">
    <source>
        <dbReference type="ARBA" id="ARBA00022967"/>
    </source>
</evidence>
<evidence type="ECO:0000256" key="2">
    <source>
        <dbReference type="ARBA" id="ARBA00006024"/>
    </source>
</evidence>
<feature type="transmembrane region" description="Helical" evidence="18">
    <location>
        <begin position="182"/>
        <end position="201"/>
    </location>
</feature>
<dbReference type="InterPro" id="IPR023299">
    <property type="entry name" value="ATPase_P-typ_cyto_dom_N"/>
</dbReference>
<dbReference type="GO" id="GO:0008551">
    <property type="term" value="F:P-type cadmium transporter activity"/>
    <property type="evidence" value="ECO:0007669"/>
    <property type="project" value="UniProtKB-EC"/>
</dbReference>